<accession>A0A3L7A913</accession>
<comment type="similarity">
    <text evidence="1 2">Belongs to the UPF0225 family.</text>
</comment>
<dbReference type="AlphaFoldDB" id="A0A3L7A913"/>
<dbReference type="RefSeq" id="WP_121647653.1">
    <property type="nucleotide sequence ID" value="NZ_RCUX01000003.1"/>
</dbReference>
<dbReference type="Pfam" id="PF02810">
    <property type="entry name" value="SEC-C"/>
    <property type="match status" value="1"/>
</dbReference>
<keyword evidence="5" id="KW-1185">Reference proteome</keyword>
<dbReference type="HAMAP" id="MF_00612">
    <property type="entry name" value="UPF0225"/>
    <property type="match status" value="1"/>
</dbReference>
<dbReference type="InterPro" id="IPR004027">
    <property type="entry name" value="SEC_C_motif"/>
</dbReference>
<dbReference type="SUPFAM" id="SSF54427">
    <property type="entry name" value="NTF2-like"/>
    <property type="match status" value="1"/>
</dbReference>
<evidence type="ECO:0000256" key="1">
    <source>
        <dbReference type="ARBA" id="ARBA00010839"/>
    </source>
</evidence>
<evidence type="ECO:0000259" key="3">
    <source>
        <dbReference type="Pfam" id="PF17775"/>
    </source>
</evidence>
<feature type="domain" description="YchJ-like middle NTF2-like" evidence="3">
    <location>
        <begin position="30"/>
        <end position="124"/>
    </location>
</feature>
<comment type="caution">
    <text evidence="4">The sequence shown here is derived from an EMBL/GenBank/DDBJ whole genome shotgun (WGS) entry which is preliminary data.</text>
</comment>
<protein>
    <recommendedName>
        <fullName evidence="2">UPF0225 protein D9V32_04180</fullName>
    </recommendedName>
</protein>
<sequence length="129" mass="14438">MDPTHRCPCLSGLAYGECCGRAHAGTPAATAEALMRSRFSAFAVGDVDYLLHTWHPHTRPGSLELDPDLRWYRLDIEGTSAGGPLDRVGTVEFTAYYRSADGKGTQHERSHFTRENGRWYYRDADPTHP</sequence>
<evidence type="ECO:0000313" key="5">
    <source>
        <dbReference type="Proteomes" id="UP000272503"/>
    </source>
</evidence>
<dbReference type="InterPro" id="IPR023006">
    <property type="entry name" value="YchJ-like"/>
</dbReference>
<dbReference type="PANTHER" id="PTHR33747">
    <property type="entry name" value="UPF0225 PROTEIN SCO1677"/>
    <property type="match status" value="1"/>
</dbReference>
<dbReference type="EMBL" id="RCUX01000003">
    <property type="protein sequence ID" value="RLP76843.1"/>
    <property type="molecule type" value="Genomic_DNA"/>
</dbReference>
<reference evidence="4 5" key="1">
    <citation type="submission" date="2018-10" db="EMBL/GenBank/DDBJ databases">
        <authorList>
            <person name="Li J."/>
        </authorList>
    </citation>
    <scope>NUCLEOTIDE SEQUENCE [LARGE SCALE GENOMIC DNA]</scope>
    <source>
        <strain evidence="4 5">IF 016277</strain>
    </source>
</reference>
<name>A0A3L7A913_9MICO</name>
<gene>
    <name evidence="4" type="ORF">D9V32_04180</name>
</gene>
<evidence type="ECO:0000256" key="2">
    <source>
        <dbReference type="HAMAP-Rule" id="MF_00612"/>
    </source>
</evidence>
<dbReference type="Pfam" id="PF17775">
    <property type="entry name" value="YchJ_M-like"/>
    <property type="match status" value="1"/>
</dbReference>
<dbReference type="InterPro" id="IPR048469">
    <property type="entry name" value="YchJ-like_M"/>
</dbReference>
<dbReference type="InterPro" id="IPR032710">
    <property type="entry name" value="NTF2-like_dom_sf"/>
</dbReference>
<evidence type="ECO:0000313" key="4">
    <source>
        <dbReference type="EMBL" id="RLP76843.1"/>
    </source>
</evidence>
<organism evidence="4 5">
    <name type="scientific">Mycetocola tolaasinivorans</name>
    <dbReference type="NCBI Taxonomy" id="76635"/>
    <lineage>
        <taxon>Bacteria</taxon>
        <taxon>Bacillati</taxon>
        <taxon>Actinomycetota</taxon>
        <taxon>Actinomycetes</taxon>
        <taxon>Micrococcales</taxon>
        <taxon>Microbacteriaceae</taxon>
        <taxon>Mycetocola</taxon>
    </lineage>
</organism>
<dbReference type="OrthoDB" id="21421at2"/>
<dbReference type="PANTHER" id="PTHR33747:SF1">
    <property type="entry name" value="ADENYLATE CYCLASE-ASSOCIATED CAP C-TERMINAL DOMAIN-CONTAINING PROTEIN"/>
    <property type="match status" value="1"/>
</dbReference>
<dbReference type="Gene3D" id="3.10.450.50">
    <property type="match status" value="1"/>
</dbReference>
<dbReference type="Proteomes" id="UP000272503">
    <property type="component" value="Unassembled WGS sequence"/>
</dbReference>
<proteinExistence type="inferred from homology"/>